<protein>
    <submittedName>
        <fullName evidence="8">Possible capsular polysaccharide biosynthesis/export transmembrane</fullName>
    </submittedName>
</protein>
<gene>
    <name evidence="8" type="primary">rkpI</name>
    <name evidence="8" type="ordered locus">NE1332</name>
</gene>
<accession>Q82UY5</accession>
<feature type="transmembrane region" description="Helical" evidence="6">
    <location>
        <begin position="108"/>
        <end position="131"/>
    </location>
</feature>
<dbReference type="RefSeq" id="WP_011111910.1">
    <property type="nucleotide sequence ID" value="NC_004757.1"/>
</dbReference>
<dbReference type="GO" id="GO:0005886">
    <property type="term" value="C:plasma membrane"/>
    <property type="evidence" value="ECO:0007669"/>
    <property type="project" value="UniProtKB-SubCell"/>
</dbReference>
<evidence type="ECO:0000256" key="3">
    <source>
        <dbReference type="ARBA" id="ARBA00022692"/>
    </source>
</evidence>
<keyword evidence="3 6" id="KW-0812">Transmembrane</keyword>
<keyword evidence="4 6" id="KW-1133">Transmembrane helix</keyword>
<dbReference type="EMBL" id="AL954747">
    <property type="protein sequence ID" value="CAD85243.1"/>
    <property type="molecule type" value="Genomic_DNA"/>
</dbReference>
<dbReference type="CDD" id="cd16015">
    <property type="entry name" value="LTA_synthase"/>
    <property type="match status" value="1"/>
</dbReference>
<dbReference type="PhylomeDB" id="Q82UY5"/>
<dbReference type="Proteomes" id="UP000001416">
    <property type="component" value="Chromosome"/>
</dbReference>
<evidence type="ECO:0000313" key="9">
    <source>
        <dbReference type="Proteomes" id="UP000001416"/>
    </source>
</evidence>
<dbReference type="PANTHER" id="PTHR47371:SF3">
    <property type="entry name" value="PHOSPHOGLYCEROL TRANSFERASE I"/>
    <property type="match status" value="1"/>
</dbReference>
<dbReference type="Pfam" id="PF00884">
    <property type="entry name" value="Sulfatase"/>
    <property type="match status" value="1"/>
</dbReference>
<keyword evidence="2" id="KW-1003">Cell membrane</keyword>
<dbReference type="STRING" id="228410.NE1332"/>
<evidence type="ECO:0000256" key="1">
    <source>
        <dbReference type="ARBA" id="ARBA00004651"/>
    </source>
</evidence>
<dbReference type="InterPro" id="IPR000917">
    <property type="entry name" value="Sulfatase_N"/>
</dbReference>
<dbReference type="KEGG" id="neu:NE1332"/>
<proteinExistence type="predicted"/>
<evidence type="ECO:0000313" key="8">
    <source>
        <dbReference type="EMBL" id="CAD85243.1"/>
    </source>
</evidence>
<evidence type="ECO:0000256" key="2">
    <source>
        <dbReference type="ARBA" id="ARBA00022475"/>
    </source>
</evidence>
<evidence type="ECO:0000256" key="5">
    <source>
        <dbReference type="ARBA" id="ARBA00023136"/>
    </source>
</evidence>
<feature type="transmembrane region" description="Helical" evidence="6">
    <location>
        <begin position="36"/>
        <end position="55"/>
    </location>
</feature>
<dbReference type="PANTHER" id="PTHR47371">
    <property type="entry name" value="LIPOTEICHOIC ACID SYNTHASE"/>
    <property type="match status" value="1"/>
</dbReference>
<keyword evidence="5 6" id="KW-0472">Membrane</keyword>
<organism evidence="8 9">
    <name type="scientific">Nitrosomonas europaea (strain ATCC 19718 / CIP 103999 / KCTC 2705 / NBRC 14298)</name>
    <dbReference type="NCBI Taxonomy" id="228410"/>
    <lineage>
        <taxon>Bacteria</taxon>
        <taxon>Pseudomonadati</taxon>
        <taxon>Pseudomonadota</taxon>
        <taxon>Betaproteobacteria</taxon>
        <taxon>Nitrosomonadales</taxon>
        <taxon>Nitrosomonadaceae</taxon>
        <taxon>Nitrosomonas</taxon>
    </lineage>
</organism>
<dbReference type="eggNOG" id="COG1368">
    <property type="taxonomic scope" value="Bacteria"/>
</dbReference>
<dbReference type="GeneID" id="87104511"/>
<feature type="transmembrane region" description="Helical" evidence="6">
    <location>
        <begin position="61"/>
        <end position="79"/>
    </location>
</feature>
<comment type="subcellular location">
    <subcellularLocation>
        <location evidence="1">Cell membrane</location>
        <topology evidence="1">Multi-pass membrane protein</topology>
    </subcellularLocation>
</comment>
<name>Q82UY5_NITEU</name>
<evidence type="ECO:0000256" key="4">
    <source>
        <dbReference type="ARBA" id="ARBA00022989"/>
    </source>
</evidence>
<keyword evidence="9" id="KW-1185">Reference proteome</keyword>
<feature type="domain" description="Sulfatase N-terminal" evidence="7">
    <location>
        <begin position="220"/>
        <end position="482"/>
    </location>
</feature>
<dbReference type="Gene3D" id="3.40.720.10">
    <property type="entry name" value="Alkaline Phosphatase, subunit A"/>
    <property type="match status" value="1"/>
</dbReference>
<feature type="transmembrane region" description="Helical" evidence="6">
    <location>
        <begin position="143"/>
        <end position="165"/>
    </location>
</feature>
<sequence length="512" mass="57217">MVAEESFISVLTASLTGLVLSVIIERLMVPRPVLARPWAAWALHGGLWFLSYSLITLVSGRPWFSVAIVSAFMLMLVLVNNAKVKSLHEPFVFQDYEYFTDAIRHPRLYIPFLGWWKFLGAAAGFILAVSIGLWGESVPEQQFILSGQLGGILVLSLLGILFLLAGNHESLPVSFNPRQDVVALGLLASFWRYGREERTPLKIPSPFDFSVSERQMNDLPHLVAIQSESFFDPRPLFPGIRPDVLAEFDRLKKEALFHGRLKVPAWGANTVRTEFAFLSGIGEDGLGVHRFNPYRAIAAGWNIPSLASFLKSLGYRTVCIHPYPASFYRRDRVYPCLGFDEFLDIRTFDDTMRSGPYIGDAAVADKVGAILRDAAGPLFIFVITMENHGPLHLEQVAHSDIESLYTEPPPAGCDDLTIYLRHLRNADQMVARLRQTLAECRQPASLCWFGDHVPIMSAVYEIFGKPGGEVEYVCWSNQGKAAFCDANLSANTLSMSWLRELGLISNLKSLFQ</sequence>
<feature type="transmembrane region" description="Helical" evidence="6">
    <location>
        <begin position="6"/>
        <end position="24"/>
    </location>
</feature>
<evidence type="ECO:0000259" key="7">
    <source>
        <dbReference type="Pfam" id="PF00884"/>
    </source>
</evidence>
<evidence type="ECO:0000256" key="6">
    <source>
        <dbReference type="SAM" id="Phobius"/>
    </source>
</evidence>
<dbReference type="InterPro" id="IPR017850">
    <property type="entry name" value="Alkaline_phosphatase_core_sf"/>
</dbReference>
<dbReference type="AlphaFoldDB" id="Q82UY5"/>
<dbReference type="OrthoDB" id="5363296at2"/>
<dbReference type="InterPro" id="IPR050448">
    <property type="entry name" value="OpgB/LTA_synthase_biosynth"/>
</dbReference>
<dbReference type="HOGENOM" id="CLU_023230_0_0_4"/>
<reference evidence="8 9" key="1">
    <citation type="journal article" date="2003" name="J. Bacteriol.">
        <title>Complete genome sequence of the ammonia-oxidizing bacterium and obligate chemolithoautotroph Nitrosomonas europaea.</title>
        <authorList>
            <person name="Chain P."/>
            <person name="Lamerdin J."/>
            <person name="Larimer F."/>
            <person name="Regala W."/>
            <person name="Land M."/>
            <person name="Hauser L."/>
            <person name="Hooper A."/>
            <person name="Klotz M."/>
            <person name="Norton J."/>
            <person name="Sayavedra-Soto L."/>
            <person name="Arciero D."/>
            <person name="Hommes N."/>
            <person name="Whittaker M."/>
            <person name="Arp D."/>
        </authorList>
    </citation>
    <scope>NUCLEOTIDE SEQUENCE [LARGE SCALE GENOMIC DNA]</scope>
    <source>
        <strain evidence="9">ATCC 19718 / CIP 103999 / KCTC 2705 / NBRC 14298</strain>
    </source>
</reference>
<dbReference type="SUPFAM" id="SSF53649">
    <property type="entry name" value="Alkaline phosphatase-like"/>
    <property type="match status" value="1"/>
</dbReference>